<accession>A0ABP5C641</accession>
<evidence type="ECO:0000313" key="2">
    <source>
        <dbReference type="EMBL" id="GAA1957291.1"/>
    </source>
</evidence>
<evidence type="ECO:0000259" key="1">
    <source>
        <dbReference type="Pfam" id="PF03861"/>
    </source>
</evidence>
<protein>
    <recommendedName>
        <fullName evidence="1">ANTAR domain-containing protein</fullName>
    </recommendedName>
</protein>
<comment type="caution">
    <text evidence="2">The sequence shown here is derived from an EMBL/GenBank/DDBJ whole genome shotgun (WGS) entry which is preliminary data.</text>
</comment>
<keyword evidence="3" id="KW-1185">Reference proteome</keyword>
<sequence length="77" mass="8046">MGGTSPFGVADGDPECLAVVRRYRAAQDKIVLEQAVGVLMERWSCEAEQARTHLVRLSAAAGLPLAEVAGLAVGGPR</sequence>
<dbReference type="Proteomes" id="UP001501116">
    <property type="component" value="Unassembled WGS sequence"/>
</dbReference>
<evidence type="ECO:0000313" key="3">
    <source>
        <dbReference type="Proteomes" id="UP001501116"/>
    </source>
</evidence>
<reference evidence="3" key="1">
    <citation type="journal article" date="2019" name="Int. J. Syst. Evol. Microbiol.">
        <title>The Global Catalogue of Microorganisms (GCM) 10K type strain sequencing project: providing services to taxonomists for standard genome sequencing and annotation.</title>
        <authorList>
            <consortium name="The Broad Institute Genomics Platform"/>
            <consortium name="The Broad Institute Genome Sequencing Center for Infectious Disease"/>
            <person name="Wu L."/>
            <person name="Ma J."/>
        </authorList>
    </citation>
    <scope>NUCLEOTIDE SEQUENCE [LARGE SCALE GENOMIC DNA]</scope>
    <source>
        <strain evidence="3">JCM 14545</strain>
    </source>
</reference>
<organism evidence="2 3">
    <name type="scientific">Amycolatopsis minnesotensis</name>
    <dbReference type="NCBI Taxonomy" id="337894"/>
    <lineage>
        <taxon>Bacteria</taxon>
        <taxon>Bacillati</taxon>
        <taxon>Actinomycetota</taxon>
        <taxon>Actinomycetes</taxon>
        <taxon>Pseudonocardiales</taxon>
        <taxon>Pseudonocardiaceae</taxon>
        <taxon>Amycolatopsis</taxon>
    </lineage>
</organism>
<dbReference type="InterPro" id="IPR036388">
    <property type="entry name" value="WH-like_DNA-bd_sf"/>
</dbReference>
<feature type="domain" description="ANTAR" evidence="1">
    <location>
        <begin position="25"/>
        <end position="69"/>
    </location>
</feature>
<dbReference type="Pfam" id="PF03861">
    <property type="entry name" value="ANTAR"/>
    <property type="match status" value="1"/>
</dbReference>
<gene>
    <name evidence="2" type="ORF">GCM10009754_29240</name>
</gene>
<dbReference type="InterPro" id="IPR005561">
    <property type="entry name" value="ANTAR"/>
</dbReference>
<dbReference type="EMBL" id="BAAANN010000010">
    <property type="protein sequence ID" value="GAA1957291.1"/>
    <property type="molecule type" value="Genomic_DNA"/>
</dbReference>
<name>A0ABP5C641_9PSEU</name>
<dbReference type="Gene3D" id="1.10.10.10">
    <property type="entry name" value="Winged helix-like DNA-binding domain superfamily/Winged helix DNA-binding domain"/>
    <property type="match status" value="1"/>
</dbReference>
<proteinExistence type="predicted"/>